<dbReference type="Gene3D" id="3.90.550.10">
    <property type="entry name" value="Spore Coat Polysaccharide Biosynthesis Protein SpsA, Chain A"/>
    <property type="match status" value="1"/>
</dbReference>
<evidence type="ECO:0000256" key="2">
    <source>
        <dbReference type="ARBA" id="ARBA00006739"/>
    </source>
</evidence>
<dbReference type="InterPro" id="IPR029044">
    <property type="entry name" value="Nucleotide-diphossugar_trans"/>
</dbReference>
<gene>
    <name evidence="8" type="ORF">IPJ89_01730</name>
</gene>
<comment type="cofactor">
    <cofactor evidence="1">
        <name>Mg(2+)</name>
        <dbReference type="ChEBI" id="CHEBI:18420"/>
    </cofactor>
</comment>
<evidence type="ECO:0000256" key="1">
    <source>
        <dbReference type="ARBA" id="ARBA00001946"/>
    </source>
</evidence>
<feature type="region of interest" description="Disordered" evidence="6">
    <location>
        <begin position="216"/>
        <end position="235"/>
    </location>
</feature>
<dbReference type="EMBL" id="CP064981">
    <property type="protein sequence ID" value="QQR92947.1"/>
    <property type="molecule type" value="Genomic_DNA"/>
</dbReference>
<dbReference type="AlphaFoldDB" id="A0A7T9I2N3"/>
<feature type="compositionally biased region" description="Basic residues" evidence="6">
    <location>
        <begin position="218"/>
        <end position="235"/>
    </location>
</feature>
<evidence type="ECO:0000256" key="3">
    <source>
        <dbReference type="ARBA" id="ARBA00022676"/>
    </source>
</evidence>
<proteinExistence type="inferred from homology"/>
<accession>A0A7T9I2N3</accession>
<comment type="similarity">
    <text evidence="2">Belongs to the glycosyltransferase 2 family.</text>
</comment>
<dbReference type="Pfam" id="PF00535">
    <property type="entry name" value="Glycos_transf_2"/>
    <property type="match status" value="1"/>
</dbReference>
<evidence type="ECO:0000256" key="4">
    <source>
        <dbReference type="ARBA" id="ARBA00022679"/>
    </source>
</evidence>
<dbReference type="SUPFAM" id="SSF53448">
    <property type="entry name" value="Nucleotide-diphospho-sugar transferases"/>
    <property type="match status" value="1"/>
</dbReference>
<dbReference type="PANTHER" id="PTHR48090">
    <property type="entry name" value="UNDECAPRENYL-PHOSPHATE 4-DEOXY-4-FORMAMIDO-L-ARABINOSE TRANSFERASE-RELATED"/>
    <property type="match status" value="1"/>
</dbReference>
<evidence type="ECO:0000256" key="6">
    <source>
        <dbReference type="SAM" id="MobiDB-lite"/>
    </source>
</evidence>
<reference evidence="8" key="1">
    <citation type="submission" date="2020-11" db="EMBL/GenBank/DDBJ databases">
        <title>Connecting structure to function with the recovery of over 1000 high-quality activated sludge metagenome-assembled genomes encoding full-length rRNA genes using long-read sequencing.</title>
        <authorList>
            <person name="Singleton C.M."/>
            <person name="Petriglieri F."/>
            <person name="Kristensen J.M."/>
            <person name="Kirkegaard R.H."/>
            <person name="Michaelsen T.Y."/>
            <person name="Andersen M.H."/>
            <person name="Karst S.M."/>
            <person name="Dueholm M.S."/>
            <person name="Nielsen P.H."/>
            <person name="Albertsen M."/>
        </authorList>
    </citation>
    <scope>NUCLEOTIDE SEQUENCE</scope>
    <source>
        <strain evidence="8">Fred_18-Q3-R57-64_BAT3C.431</strain>
    </source>
</reference>
<organism evidence="8">
    <name type="scientific">Candidatus Iainarchaeum sp</name>
    <dbReference type="NCBI Taxonomy" id="3101447"/>
    <lineage>
        <taxon>Archaea</taxon>
        <taxon>Candidatus Iainarchaeota</taxon>
        <taxon>Candidatus Iainarchaeia</taxon>
        <taxon>Candidatus Iainarchaeales</taxon>
        <taxon>Candidatus Iainarchaeaceae</taxon>
        <taxon>Candidatus Iainarchaeum</taxon>
    </lineage>
</organism>
<dbReference type="GO" id="GO:0016757">
    <property type="term" value="F:glycosyltransferase activity"/>
    <property type="evidence" value="ECO:0007669"/>
    <property type="project" value="UniProtKB-KW"/>
</dbReference>
<dbReference type="InterPro" id="IPR050256">
    <property type="entry name" value="Glycosyltransferase_2"/>
</dbReference>
<keyword evidence="4 8" id="KW-0808">Transferase</keyword>
<evidence type="ECO:0000256" key="5">
    <source>
        <dbReference type="ARBA" id="ARBA00022842"/>
    </source>
</evidence>
<sequence>MSIRPIIVICAHNEEAWIGKTMELIHELPRKVQVIVVDDGSTDRTAAIASANGAHVVTLSQNRGKANAFFAGLRAALKQRATSVLTLDADMVRLDRRVILQMMRHAEEATAKRKKHMTIAATSELIEMGHEKIPLAQGTYFSGIRSFSLAGVYHILQHPHKRLVGGYALEEFLNQAFRPEQRMEILHTLFNQREPIRTIAARTHEAEDIMRFQDRMAQRRKKRRPVMSRRKKGFK</sequence>
<feature type="domain" description="Glycosyltransferase 2-like" evidence="7">
    <location>
        <begin position="7"/>
        <end position="108"/>
    </location>
</feature>
<dbReference type="InterPro" id="IPR001173">
    <property type="entry name" value="Glyco_trans_2-like"/>
</dbReference>
<dbReference type="Proteomes" id="UP000596004">
    <property type="component" value="Chromosome"/>
</dbReference>
<evidence type="ECO:0000259" key="7">
    <source>
        <dbReference type="Pfam" id="PF00535"/>
    </source>
</evidence>
<dbReference type="PANTHER" id="PTHR48090:SF10">
    <property type="entry name" value="GLUCOSYL-3-PHOSPHOGLYCERATE SYNTHASE"/>
    <property type="match status" value="1"/>
</dbReference>
<evidence type="ECO:0000313" key="8">
    <source>
        <dbReference type="EMBL" id="QQR92947.1"/>
    </source>
</evidence>
<keyword evidence="5" id="KW-0460">Magnesium</keyword>
<protein>
    <submittedName>
        <fullName evidence="8">Glycosyltransferase</fullName>
    </submittedName>
</protein>
<name>A0A7T9I2N3_9ARCH</name>
<keyword evidence="3" id="KW-0328">Glycosyltransferase</keyword>